<sequence length="478" mass="51385">MSEATAALVDCAALSALHPGSVFFKNTLQYTAATTSYFAAFERELQPACVVEPDSAEELGRVVKCLASKLGQASVAVKGGGHTAWAGAANIDNGVLISLANFKTTAVDSSSGTISIGAGERWGDVYSALESHGLAVVGGRVSKVGVSGLVLGGGLSFFSEQRGFVADAVTNFEVVLSSGAVVNANARENADLFKALKGGNNNFGIVTKFDLPTFQQGNMWGGTVFYPASAFQEIATNFYEWTDSPDRFGALIIARVYSAQVEGVSVNPYSTDAKQVSPVLKRYADIQPQYVSTIREDTLLGMANEQASFSTDGARQWYFTTSFRNDQDMILEAEKLFATAIEPLKAIPGFVLSLTLQPLTRQMLTESQRQEGSNSLGLEPEDGPLVIVLLASVHQNAEDDDKVVAAVQELQKKIEAVSAERGLAARYRFMNYAYKDSPVLEGYGRDAVAQLKAASKKYDPEQFFQKQVTGGFKISRVR</sequence>
<keyword evidence="2" id="KW-0285">Flavoprotein</keyword>
<dbReference type="OrthoDB" id="2151789at2759"/>
<keyword evidence="7" id="KW-1185">Reference proteome</keyword>
<comment type="similarity">
    <text evidence="1">Belongs to the oxygen-dependent FAD-linked oxidoreductase family.</text>
</comment>
<dbReference type="Pfam" id="PF01565">
    <property type="entry name" value="FAD_binding_4"/>
    <property type="match status" value="1"/>
</dbReference>
<evidence type="ECO:0000256" key="2">
    <source>
        <dbReference type="ARBA" id="ARBA00022630"/>
    </source>
</evidence>
<reference evidence="6 7" key="1">
    <citation type="journal article" date="2018" name="Front. Microbiol.">
        <title>Genome-Wide Analysis of Corynespora cassiicola Leaf Fall Disease Putative Effectors.</title>
        <authorList>
            <person name="Lopez D."/>
            <person name="Ribeiro S."/>
            <person name="Label P."/>
            <person name="Fumanal B."/>
            <person name="Venisse J.S."/>
            <person name="Kohler A."/>
            <person name="de Oliveira R.R."/>
            <person name="Labutti K."/>
            <person name="Lipzen A."/>
            <person name="Lail K."/>
            <person name="Bauer D."/>
            <person name="Ohm R.A."/>
            <person name="Barry K.W."/>
            <person name="Spatafora J."/>
            <person name="Grigoriev I.V."/>
            <person name="Martin F.M."/>
            <person name="Pujade-Renaud V."/>
        </authorList>
    </citation>
    <scope>NUCLEOTIDE SEQUENCE [LARGE SCALE GENOMIC DNA]</scope>
    <source>
        <strain evidence="6 7">Philippines</strain>
    </source>
</reference>
<dbReference type="SUPFAM" id="SSF56176">
    <property type="entry name" value="FAD-binding/transporter-associated domain-like"/>
    <property type="match status" value="1"/>
</dbReference>
<dbReference type="InterPro" id="IPR016166">
    <property type="entry name" value="FAD-bd_PCMH"/>
</dbReference>
<evidence type="ECO:0000256" key="3">
    <source>
        <dbReference type="ARBA" id="ARBA00022827"/>
    </source>
</evidence>
<dbReference type="InterPro" id="IPR016169">
    <property type="entry name" value="FAD-bd_PCMH_sub2"/>
</dbReference>
<name>A0A2T2P262_CORCC</name>
<dbReference type="AlphaFoldDB" id="A0A2T2P262"/>
<dbReference type="EMBL" id="KZ678130">
    <property type="protein sequence ID" value="PSN71719.1"/>
    <property type="molecule type" value="Genomic_DNA"/>
</dbReference>
<dbReference type="InterPro" id="IPR006094">
    <property type="entry name" value="Oxid_FAD_bind_N"/>
</dbReference>
<evidence type="ECO:0000256" key="4">
    <source>
        <dbReference type="ARBA" id="ARBA00023002"/>
    </source>
</evidence>
<protein>
    <submittedName>
        <fullName evidence="6">FAD-binding domain-containing protein</fullName>
    </submittedName>
</protein>
<proteinExistence type="inferred from homology"/>
<evidence type="ECO:0000313" key="6">
    <source>
        <dbReference type="EMBL" id="PSN71719.1"/>
    </source>
</evidence>
<feature type="domain" description="FAD-binding PCMH-type" evidence="5">
    <location>
        <begin position="43"/>
        <end position="216"/>
    </location>
</feature>
<dbReference type="Gene3D" id="3.30.43.10">
    <property type="entry name" value="Uridine Diphospho-n-acetylenolpyruvylglucosamine Reductase, domain 2"/>
    <property type="match status" value="1"/>
</dbReference>
<dbReference type="PANTHER" id="PTHR42973:SF22">
    <property type="entry name" value="FAD-BINDING PCMH-TYPE DOMAIN-CONTAINING PROTEIN-RELATED"/>
    <property type="match status" value="1"/>
</dbReference>
<dbReference type="Proteomes" id="UP000240883">
    <property type="component" value="Unassembled WGS sequence"/>
</dbReference>
<dbReference type="InterPro" id="IPR036318">
    <property type="entry name" value="FAD-bd_PCMH-like_sf"/>
</dbReference>
<dbReference type="InterPro" id="IPR006093">
    <property type="entry name" value="Oxy_OxRdtase_FAD_BS"/>
</dbReference>
<evidence type="ECO:0000259" key="5">
    <source>
        <dbReference type="PROSITE" id="PS51387"/>
    </source>
</evidence>
<dbReference type="PANTHER" id="PTHR42973">
    <property type="entry name" value="BINDING OXIDOREDUCTASE, PUTATIVE (AFU_ORTHOLOGUE AFUA_1G17690)-RELATED"/>
    <property type="match status" value="1"/>
</dbReference>
<keyword evidence="3" id="KW-0274">FAD</keyword>
<dbReference type="STRING" id="1448308.A0A2T2P262"/>
<evidence type="ECO:0000313" key="7">
    <source>
        <dbReference type="Proteomes" id="UP000240883"/>
    </source>
</evidence>
<organism evidence="6 7">
    <name type="scientific">Corynespora cassiicola Philippines</name>
    <dbReference type="NCBI Taxonomy" id="1448308"/>
    <lineage>
        <taxon>Eukaryota</taxon>
        <taxon>Fungi</taxon>
        <taxon>Dikarya</taxon>
        <taxon>Ascomycota</taxon>
        <taxon>Pezizomycotina</taxon>
        <taxon>Dothideomycetes</taxon>
        <taxon>Pleosporomycetidae</taxon>
        <taxon>Pleosporales</taxon>
        <taxon>Corynesporascaceae</taxon>
        <taxon>Corynespora</taxon>
    </lineage>
</organism>
<dbReference type="Gene3D" id="3.40.462.20">
    <property type="match status" value="1"/>
</dbReference>
<dbReference type="PROSITE" id="PS51387">
    <property type="entry name" value="FAD_PCMH"/>
    <property type="match status" value="1"/>
</dbReference>
<dbReference type="Gene3D" id="3.30.465.10">
    <property type="match status" value="1"/>
</dbReference>
<dbReference type="GO" id="GO:0071949">
    <property type="term" value="F:FAD binding"/>
    <property type="evidence" value="ECO:0007669"/>
    <property type="project" value="InterPro"/>
</dbReference>
<accession>A0A2T2P262</accession>
<evidence type="ECO:0000256" key="1">
    <source>
        <dbReference type="ARBA" id="ARBA00005466"/>
    </source>
</evidence>
<dbReference type="InterPro" id="IPR016167">
    <property type="entry name" value="FAD-bd_PCMH_sub1"/>
</dbReference>
<gene>
    <name evidence="6" type="ORF">BS50DRAFT_672658</name>
</gene>
<keyword evidence="4" id="KW-0560">Oxidoreductase</keyword>
<dbReference type="GO" id="GO:0016491">
    <property type="term" value="F:oxidoreductase activity"/>
    <property type="evidence" value="ECO:0007669"/>
    <property type="project" value="UniProtKB-KW"/>
</dbReference>
<dbReference type="InterPro" id="IPR050416">
    <property type="entry name" value="FAD-linked_Oxidoreductase"/>
</dbReference>
<dbReference type="PROSITE" id="PS00862">
    <property type="entry name" value="OX2_COVAL_FAD"/>
    <property type="match status" value="1"/>
</dbReference>